<name>A0A382VVK9_9ZZZZ</name>
<proteinExistence type="predicted"/>
<evidence type="ECO:0000313" key="1">
    <source>
        <dbReference type="EMBL" id="SVD50547.1"/>
    </source>
</evidence>
<gene>
    <name evidence="1" type="ORF">METZ01_LOCUS403401</name>
</gene>
<reference evidence="1" key="1">
    <citation type="submission" date="2018-05" db="EMBL/GenBank/DDBJ databases">
        <authorList>
            <person name="Lanie J.A."/>
            <person name="Ng W.-L."/>
            <person name="Kazmierczak K.M."/>
            <person name="Andrzejewski T.M."/>
            <person name="Davidsen T.M."/>
            <person name="Wayne K.J."/>
            <person name="Tettelin H."/>
            <person name="Glass J.I."/>
            <person name="Rusch D."/>
            <person name="Podicherti R."/>
            <person name="Tsui H.-C.T."/>
            <person name="Winkler M.E."/>
        </authorList>
    </citation>
    <scope>NUCLEOTIDE SEQUENCE</scope>
</reference>
<dbReference type="EMBL" id="UINC01154972">
    <property type="protein sequence ID" value="SVD50547.1"/>
    <property type="molecule type" value="Genomic_DNA"/>
</dbReference>
<protein>
    <submittedName>
        <fullName evidence="1">Uncharacterized protein</fullName>
    </submittedName>
</protein>
<dbReference type="AlphaFoldDB" id="A0A382VVK9"/>
<sequence length="145" mass="15707">MRTTQIALAFVASLILPAGMAAQGLEDIMEGIRNGGGWVSIPIVAGTGEISTALLPTLGLTLNGCVRVWDGHSGRWVIRARDTIAETSLETDSAPGEGVRFSHRFGVRSQMELEFQWSEPRDTTLILWVGLETLDDERDPCAPLS</sequence>
<accession>A0A382VVK9</accession>
<organism evidence="1">
    <name type="scientific">marine metagenome</name>
    <dbReference type="NCBI Taxonomy" id="408172"/>
    <lineage>
        <taxon>unclassified sequences</taxon>
        <taxon>metagenomes</taxon>
        <taxon>ecological metagenomes</taxon>
    </lineage>
</organism>